<dbReference type="EMBL" id="GBRH01241584">
    <property type="protein sequence ID" value="JAD56311.1"/>
    <property type="molecule type" value="Transcribed_RNA"/>
</dbReference>
<evidence type="ECO:0000313" key="2">
    <source>
        <dbReference type="EMBL" id="JAD56311.1"/>
    </source>
</evidence>
<reference evidence="2" key="2">
    <citation type="journal article" date="2015" name="Data Brief">
        <title>Shoot transcriptome of the giant reed, Arundo donax.</title>
        <authorList>
            <person name="Barrero R.A."/>
            <person name="Guerrero F.D."/>
            <person name="Moolhuijzen P."/>
            <person name="Goolsby J.A."/>
            <person name="Tidwell J."/>
            <person name="Bellgard S.E."/>
            <person name="Bellgard M.I."/>
        </authorList>
    </citation>
    <scope>NUCLEOTIDE SEQUENCE</scope>
    <source>
        <tissue evidence="2">Shoot tissue taken approximately 20 cm above the soil surface</tissue>
    </source>
</reference>
<name>A0A0A9AYV7_ARUDO</name>
<dbReference type="AlphaFoldDB" id="A0A0A9AYV7"/>
<sequence>MWPGKCLRMLTLIFFFRVVNFRPASGACVEGDLTCGDADMKGQKTHLVPASDAVPGAVFLAQHGWELTN</sequence>
<keyword evidence="1" id="KW-0732">Signal</keyword>
<accession>A0A0A9AYV7</accession>
<evidence type="ECO:0000256" key="1">
    <source>
        <dbReference type="SAM" id="SignalP"/>
    </source>
</evidence>
<reference evidence="2" key="1">
    <citation type="submission" date="2014-09" db="EMBL/GenBank/DDBJ databases">
        <authorList>
            <person name="Magalhaes I.L.F."/>
            <person name="Oliveira U."/>
            <person name="Santos F.R."/>
            <person name="Vidigal T.H.D.A."/>
            <person name="Brescovit A.D."/>
            <person name="Santos A.J."/>
        </authorList>
    </citation>
    <scope>NUCLEOTIDE SEQUENCE</scope>
    <source>
        <tissue evidence="2">Shoot tissue taken approximately 20 cm above the soil surface</tissue>
    </source>
</reference>
<proteinExistence type="predicted"/>
<feature type="chain" id="PRO_5002042741" evidence="1">
    <location>
        <begin position="27"/>
        <end position="69"/>
    </location>
</feature>
<organism evidence="2">
    <name type="scientific">Arundo donax</name>
    <name type="common">Giant reed</name>
    <name type="synonym">Donax arundinaceus</name>
    <dbReference type="NCBI Taxonomy" id="35708"/>
    <lineage>
        <taxon>Eukaryota</taxon>
        <taxon>Viridiplantae</taxon>
        <taxon>Streptophyta</taxon>
        <taxon>Embryophyta</taxon>
        <taxon>Tracheophyta</taxon>
        <taxon>Spermatophyta</taxon>
        <taxon>Magnoliopsida</taxon>
        <taxon>Liliopsida</taxon>
        <taxon>Poales</taxon>
        <taxon>Poaceae</taxon>
        <taxon>PACMAD clade</taxon>
        <taxon>Arundinoideae</taxon>
        <taxon>Arundineae</taxon>
        <taxon>Arundo</taxon>
    </lineage>
</organism>
<feature type="signal peptide" evidence="1">
    <location>
        <begin position="1"/>
        <end position="26"/>
    </location>
</feature>
<protein>
    <submittedName>
        <fullName evidence="2">Uncharacterized protein</fullName>
    </submittedName>
</protein>